<evidence type="ECO:0000256" key="2">
    <source>
        <dbReference type="ARBA" id="ARBA00012755"/>
    </source>
</evidence>
<name>A0A384J5Y5_BOTFB</name>
<comment type="catalytic activity">
    <reaction evidence="1">
        <text>Hydrolysis of terminal, non-reducing alpha-D-galactose residues in alpha-D-galactosides, including galactose oligosaccharides, galactomannans and galactolipids.</text>
        <dbReference type="EC" id="3.2.1.22"/>
    </reaction>
</comment>
<dbReference type="RefSeq" id="XP_001561362.1">
    <property type="nucleotide sequence ID" value="XM_001561312.2"/>
</dbReference>
<keyword evidence="7" id="KW-1185">Reference proteome</keyword>
<keyword evidence="4" id="KW-0472">Membrane</keyword>
<dbReference type="InterPro" id="IPR017853">
    <property type="entry name" value="GH"/>
</dbReference>
<reference evidence="6 7" key="3">
    <citation type="journal article" date="2017" name="Mol. Plant Pathol.">
        <title>A gapless genome sequence of the fungus Botrytis cinerea.</title>
        <authorList>
            <person name="Van Kan J.A."/>
            <person name="Stassen J.H."/>
            <person name="Mosbach A."/>
            <person name="Van Der Lee T.A."/>
            <person name="Faino L."/>
            <person name="Farmer A.D."/>
            <person name="Papasotiriou D.G."/>
            <person name="Zhou S."/>
            <person name="Seidl M.F."/>
            <person name="Cottam E."/>
            <person name="Edel D."/>
            <person name="Hahn M."/>
            <person name="Schwartz D.C."/>
            <person name="Dietrich R.A."/>
            <person name="Widdison S."/>
            <person name="Scalliet G."/>
        </authorList>
    </citation>
    <scope>NUCLEOTIDE SEQUENCE [LARGE SCALE GENOMIC DNA]</scope>
    <source>
        <strain evidence="6 7">B05.10</strain>
    </source>
</reference>
<proteinExistence type="predicted"/>
<organism evidence="6 7">
    <name type="scientific">Botryotinia fuckeliana (strain B05.10)</name>
    <name type="common">Noble rot fungus</name>
    <name type="synonym">Botrytis cinerea</name>
    <dbReference type="NCBI Taxonomy" id="332648"/>
    <lineage>
        <taxon>Eukaryota</taxon>
        <taxon>Fungi</taxon>
        <taxon>Dikarya</taxon>
        <taxon>Ascomycota</taxon>
        <taxon>Pezizomycotina</taxon>
        <taxon>Leotiomycetes</taxon>
        <taxon>Helotiales</taxon>
        <taxon>Sclerotiniaceae</taxon>
        <taxon>Botrytis</taxon>
    </lineage>
</organism>
<feature type="compositionally biased region" description="Low complexity" evidence="3">
    <location>
        <begin position="71"/>
        <end position="89"/>
    </location>
</feature>
<dbReference type="Proteomes" id="UP000001798">
    <property type="component" value="Chromosome 1"/>
</dbReference>
<evidence type="ECO:0000256" key="4">
    <source>
        <dbReference type="SAM" id="Phobius"/>
    </source>
</evidence>
<dbReference type="AlphaFoldDB" id="A0A384J5Y5"/>
<reference evidence="6 7" key="1">
    <citation type="journal article" date="2011" name="PLoS Genet.">
        <title>Genomic analysis of the necrotrophic fungal pathogens Sclerotinia sclerotiorum and Botrytis cinerea.</title>
        <authorList>
            <person name="Amselem J."/>
            <person name="Cuomo C.A."/>
            <person name="van Kan J.A."/>
            <person name="Viaud M."/>
            <person name="Benito E.P."/>
            <person name="Couloux A."/>
            <person name="Coutinho P.M."/>
            <person name="de Vries R.P."/>
            <person name="Dyer P.S."/>
            <person name="Fillinger S."/>
            <person name="Fournier E."/>
            <person name="Gout L."/>
            <person name="Hahn M."/>
            <person name="Kohn L."/>
            <person name="Lapalu N."/>
            <person name="Plummer K.M."/>
            <person name="Pradier J.M."/>
            <person name="Quevillon E."/>
            <person name="Sharon A."/>
            <person name="Simon A."/>
            <person name="ten Have A."/>
            <person name="Tudzynski B."/>
            <person name="Tudzynski P."/>
            <person name="Wincker P."/>
            <person name="Andrew M."/>
            <person name="Anthouard V."/>
            <person name="Beever R.E."/>
            <person name="Beffa R."/>
            <person name="Benoit I."/>
            <person name="Bouzid O."/>
            <person name="Brault B."/>
            <person name="Chen Z."/>
            <person name="Choquer M."/>
            <person name="Collemare J."/>
            <person name="Cotton P."/>
            <person name="Danchin E.G."/>
            <person name="Da Silva C."/>
            <person name="Gautier A."/>
            <person name="Giraud C."/>
            <person name="Giraud T."/>
            <person name="Gonzalez C."/>
            <person name="Grossetete S."/>
            <person name="Guldener U."/>
            <person name="Henrissat B."/>
            <person name="Howlett B.J."/>
            <person name="Kodira C."/>
            <person name="Kretschmer M."/>
            <person name="Lappartient A."/>
            <person name="Leroch M."/>
            <person name="Levis C."/>
            <person name="Mauceli E."/>
            <person name="Neuveglise C."/>
            <person name="Oeser B."/>
            <person name="Pearson M."/>
            <person name="Poulain J."/>
            <person name="Poussereau N."/>
            <person name="Quesneville H."/>
            <person name="Rascle C."/>
            <person name="Schumacher J."/>
            <person name="Segurens B."/>
            <person name="Sexton A."/>
            <person name="Silva E."/>
            <person name="Sirven C."/>
            <person name="Soanes D.M."/>
            <person name="Talbot N.J."/>
            <person name="Templeton M."/>
            <person name="Yandava C."/>
            <person name="Yarden O."/>
            <person name="Zeng Q."/>
            <person name="Rollins J.A."/>
            <person name="Lebrun M.H."/>
            <person name="Dickman M."/>
        </authorList>
    </citation>
    <scope>NUCLEOTIDE SEQUENCE [LARGE SCALE GENOMIC DNA]</scope>
    <source>
        <strain evidence="6 7">B05.10</strain>
    </source>
</reference>
<dbReference type="Pfam" id="PF03537">
    <property type="entry name" value="Glyco_hydro_114"/>
    <property type="match status" value="1"/>
</dbReference>
<evidence type="ECO:0000313" key="6">
    <source>
        <dbReference type="EMBL" id="ATZ45871.1"/>
    </source>
</evidence>
<dbReference type="GeneID" id="5442010"/>
<sequence length="340" mass="37768">MSSGGIFKTPLTSSEIAINTPPMASKEQKPVNPHKIFTRKCNIILGLIALFLLAIALALGLTFGLRHHHSSPPASTPTTTPSNPYPPTNASYWTPNLNASNTWNIELLAALDPANIYANTTIYDIDLFLAANTTPPIIRTLHSQSHKVICYFSAGTIETYRPDTNRFLPSDYGKQLPDWPNEYWANISSPNVRSIMQTRLDLAVNQSCDAVDPDNVDGYSNDNGLKLTEDDSIDYMQWLAAEAHGRGLGIGLKNAGEIIDRVLDNVQFAVNEQCVQYQECDTWQAFIDNGKPVFNIEYPKDAPKVSEAEKTRVCDGSDIHADGFFTIIKKMELDDWVERC</sequence>
<dbReference type="OrthoDB" id="2108802at2759"/>
<dbReference type="SUPFAM" id="SSF51445">
    <property type="entry name" value="(Trans)glycosidases"/>
    <property type="match status" value="1"/>
</dbReference>
<gene>
    <name evidence="6" type="ORF">BCIN_01g05730</name>
</gene>
<dbReference type="OMA" id="YVNWLAA"/>
<evidence type="ECO:0000256" key="1">
    <source>
        <dbReference type="ARBA" id="ARBA00001255"/>
    </source>
</evidence>
<reference evidence="6 7" key="2">
    <citation type="journal article" date="2012" name="Eukaryot. Cell">
        <title>Genome update of Botrytis cinerea strains B05.10 and T4.</title>
        <authorList>
            <person name="Staats M."/>
            <person name="van Kan J.A."/>
        </authorList>
    </citation>
    <scope>NUCLEOTIDE SEQUENCE [LARGE SCALE GENOMIC DNA]</scope>
    <source>
        <strain evidence="6 7">B05.10</strain>
    </source>
</reference>
<feature type="region of interest" description="Disordered" evidence="3">
    <location>
        <begin position="70"/>
        <end position="89"/>
    </location>
</feature>
<evidence type="ECO:0000259" key="5">
    <source>
        <dbReference type="Pfam" id="PF03537"/>
    </source>
</evidence>
<dbReference type="InterPro" id="IPR004352">
    <property type="entry name" value="GH114_TIM-barrel"/>
</dbReference>
<dbReference type="Gene3D" id="3.20.20.70">
    <property type="entry name" value="Aldolase class I"/>
    <property type="match status" value="1"/>
</dbReference>
<dbReference type="KEGG" id="bfu:BCIN_01g05730"/>
<feature type="transmembrane region" description="Helical" evidence="4">
    <location>
        <begin position="43"/>
        <end position="65"/>
    </location>
</feature>
<dbReference type="EMBL" id="CP009805">
    <property type="protein sequence ID" value="ATZ45871.1"/>
    <property type="molecule type" value="Genomic_DNA"/>
</dbReference>
<dbReference type="GO" id="GO:0004557">
    <property type="term" value="F:alpha-galactosidase activity"/>
    <property type="evidence" value="ECO:0007669"/>
    <property type="project" value="UniProtKB-EC"/>
</dbReference>
<accession>A0A384J5Y5</accession>
<dbReference type="InterPro" id="IPR013785">
    <property type="entry name" value="Aldolase_TIM"/>
</dbReference>
<dbReference type="EC" id="3.2.1.22" evidence="2"/>
<evidence type="ECO:0000313" key="7">
    <source>
        <dbReference type="Proteomes" id="UP000001798"/>
    </source>
</evidence>
<dbReference type="PANTHER" id="PTHR35273">
    <property type="entry name" value="ALPHA-1,4 POLYGALACTOSAMINIDASE, PUTATIVE (AFU_ORTHOLOGUE AFUA_3G07890)-RELATED"/>
    <property type="match status" value="1"/>
</dbReference>
<evidence type="ECO:0000256" key="3">
    <source>
        <dbReference type="SAM" id="MobiDB-lite"/>
    </source>
</evidence>
<dbReference type="VEuPathDB" id="FungiDB:Bcin01g05730"/>
<feature type="domain" description="Glycoside-hydrolase family GH114 TIM-barrel" evidence="5">
    <location>
        <begin position="102"/>
        <end position="336"/>
    </location>
</feature>
<protein>
    <recommendedName>
        <fullName evidence="2">alpha-galactosidase</fullName>
        <ecNumber evidence="2">3.2.1.22</ecNumber>
    </recommendedName>
</protein>
<dbReference type="PANTHER" id="PTHR35273:SF2">
    <property type="entry name" value="ALPHA-GALACTOSIDASE"/>
    <property type="match status" value="1"/>
</dbReference>
<keyword evidence="4" id="KW-1133">Transmembrane helix</keyword>
<keyword evidence="4" id="KW-0812">Transmembrane</keyword>